<sequence>MGGMVNITLPYKSLNYTGAYFSTETNAGAYNRYVKIFWDGDNAILDSKCDIKIGATLLERNMKGVLVAELPLTTRHRAVIDYEYDKKAEVSVGHATVSYNNDNVLQGKYRCVTEARAGFEKDTTHVELDNTMLPVGADYIHRREYDVPREGYNTPGVELTT</sequence>
<dbReference type="EMBL" id="JAPWTK010000038">
    <property type="protein sequence ID" value="KAJ8955429.1"/>
    <property type="molecule type" value="Genomic_DNA"/>
</dbReference>
<dbReference type="Proteomes" id="UP001162162">
    <property type="component" value="Unassembled WGS sequence"/>
</dbReference>
<proteinExistence type="predicted"/>
<organism evidence="1 2">
    <name type="scientific">Aromia moschata</name>
    <dbReference type="NCBI Taxonomy" id="1265417"/>
    <lineage>
        <taxon>Eukaryota</taxon>
        <taxon>Metazoa</taxon>
        <taxon>Ecdysozoa</taxon>
        <taxon>Arthropoda</taxon>
        <taxon>Hexapoda</taxon>
        <taxon>Insecta</taxon>
        <taxon>Pterygota</taxon>
        <taxon>Neoptera</taxon>
        <taxon>Endopterygota</taxon>
        <taxon>Coleoptera</taxon>
        <taxon>Polyphaga</taxon>
        <taxon>Cucujiformia</taxon>
        <taxon>Chrysomeloidea</taxon>
        <taxon>Cerambycidae</taxon>
        <taxon>Cerambycinae</taxon>
        <taxon>Callichromatini</taxon>
        <taxon>Aromia</taxon>
    </lineage>
</organism>
<reference evidence="1" key="1">
    <citation type="journal article" date="2023" name="Insect Mol. Biol.">
        <title>Genome sequencing provides insights into the evolution of gene families encoding plant cell wall-degrading enzymes in longhorned beetles.</title>
        <authorList>
            <person name="Shin N.R."/>
            <person name="Okamura Y."/>
            <person name="Kirsch R."/>
            <person name="Pauchet Y."/>
        </authorList>
    </citation>
    <scope>NUCLEOTIDE SEQUENCE</scope>
    <source>
        <strain evidence="1">AMC_N1</strain>
    </source>
</reference>
<evidence type="ECO:0000313" key="2">
    <source>
        <dbReference type="Proteomes" id="UP001162162"/>
    </source>
</evidence>
<dbReference type="AlphaFoldDB" id="A0AAV8YVB9"/>
<comment type="caution">
    <text evidence="1">The sequence shown here is derived from an EMBL/GenBank/DDBJ whole genome shotgun (WGS) entry which is preliminary data.</text>
</comment>
<evidence type="ECO:0000313" key="1">
    <source>
        <dbReference type="EMBL" id="KAJ8955429.1"/>
    </source>
</evidence>
<accession>A0AAV8YVB9</accession>
<name>A0AAV8YVB9_9CUCU</name>
<keyword evidence="2" id="KW-1185">Reference proteome</keyword>
<gene>
    <name evidence="1" type="ORF">NQ318_003527</name>
</gene>
<protein>
    <submittedName>
        <fullName evidence="1">Uncharacterized protein</fullName>
    </submittedName>
</protein>